<evidence type="ECO:0000256" key="2">
    <source>
        <dbReference type="ARBA" id="ARBA00022737"/>
    </source>
</evidence>
<dbReference type="RefSeq" id="WP_158552737.1">
    <property type="nucleotide sequence ID" value="NZ_CP060636.1"/>
</dbReference>
<dbReference type="Gene3D" id="3.40.930.10">
    <property type="entry name" value="Mannitol-specific EII, Chain A"/>
    <property type="match status" value="1"/>
</dbReference>
<dbReference type="PROSITE" id="PS51099">
    <property type="entry name" value="PTS_EIIB_TYPE_2"/>
    <property type="match status" value="1"/>
</dbReference>
<dbReference type="SUPFAM" id="SSF52794">
    <property type="entry name" value="PTS system IIB component-like"/>
    <property type="match status" value="1"/>
</dbReference>
<evidence type="ECO:0000313" key="6">
    <source>
        <dbReference type="EMBL" id="QNM14127.1"/>
    </source>
</evidence>
<dbReference type="Gene3D" id="1.10.10.10">
    <property type="entry name" value="Winged helix-like DNA-binding domain superfamily/Winged helix DNA-binding domain"/>
    <property type="match status" value="2"/>
</dbReference>
<dbReference type="Pfam" id="PF00874">
    <property type="entry name" value="PRD"/>
    <property type="match status" value="1"/>
</dbReference>
<dbReference type="InterPro" id="IPR002178">
    <property type="entry name" value="PTS_EIIA_type-2_dom"/>
</dbReference>
<dbReference type="InterPro" id="IPR016152">
    <property type="entry name" value="PTrfase/Anion_transptr"/>
</dbReference>
<dbReference type="InterPro" id="IPR036095">
    <property type="entry name" value="PTS_EIIB-like_sf"/>
</dbReference>
<evidence type="ECO:0000259" key="4">
    <source>
        <dbReference type="PROSITE" id="PS51099"/>
    </source>
</evidence>
<sequence length="627" mass="73303">MRQRKILEALQDEKLFFSANNLATLLHVSSRTIINDIKCLNYEGQRNGFSILLKRGQGYYLKINDKALYQQYYNDNVKQDMYVDSKHRIEDIAVVLLLENDYITYEELADIFQISKLTVKRDMTEVRKVLEENCAALDSKAHYGIRVIARSFHRRVLLTKLYERGNRLILNRCNKTVGEEFQEVEKMLLKLLKEYGLATNYTELHLLDTFLKVLICTHVRELFEEEAWEHGDDLYYEIALELSSQIQNLYHIELYPSELDDFAVYLKQHTQGNQIKEKDQNDDISSFVKKCLMQLHEEFDLDFFEDEQFIKNLTSHIIMLLDRLHQNITFRNPLIDTICVKYPVTVDISIRFAKLLEDQYHVKMHQDEIGFIATHFAVYMERISQKQIHLYKRIAVVCSSGGGSAFLIKLKLETLFADSIIQSFSLLEMEELHNFKPDVIFTISDLMDDVDVPVIKINELMDDDEMMRIHHLLRNELTENDLFSVLHKEAFRIVKEPISYETLLSEMATQIEEEGYAEKGYCKYVLQREQFMSTIYANGVAIPHPINMCGTKNLVSVAIVQSEAIDAIKPLNLVFMVSLRKENLKLHEQITMTLLDIMQDEKTVNELVNSTSYEDFIRRLNISKGGN</sequence>
<dbReference type="InterPro" id="IPR011608">
    <property type="entry name" value="PRD"/>
</dbReference>
<dbReference type="Proteomes" id="UP000515856">
    <property type="component" value="Chromosome"/>
</dbReference>
<dbReference type="Pfam" id="PF08279">
    <property type="entry name" value="HTH_11"/>
    <property type="match status" value="1"/>
</dbReference>
<dbReference type="GO" id="GO:0006355">
    <property type="term" value="P:regulation of DNA-templated transcription"/>
    <property type="evidence" value="ECO:0007669"/>
    <property type="project" value="InterPro"/>
</dbReference>
<dbReference type="PROSITE" id="PS51372">
    <property type="entry name" value="PRD_2"/>
    <property type="match status" value="1"/>
</dbReference>
<dbReference type="GO" id="GO:0008982">
    <property type="term" value="F:protein-N(PI)-phosphohistidine-sugar phosphotransferase activity"/>
    <property type="evidence" value="ECO:0007669"/>
    <property type="project" value="InterPro"/>
</dbReference>
<evidence type="ECO:0000259" key="3">
    <source>
        <dbReference type="PROSITE" id="PS51094"/>
    </source>
</evidence>
<dbReference type="PANTHER" id="PTHR30185">
    <property type="entry name" value="CRYPTIC BETA-GLUCOSIDE BGL OPERON ANTITERMINATOR"/>
    <property type="match status" value="1"/>
</dbReference>
<dbReference type="Pfam" id="PF00359">
    <property type="entry name" value="PTS_EIIA_2"/>
    <property type="match status" value="1"/>
</dbReference>
<evidence type="ECO:0000256" key="1">
    <source>
        <dbReference type="ARBA" id="ARBA00022679"/>
    </source>
</evidence>
<dbReference type="KEGG" id="ehn:H9Q80_09415"/>
<keyword evidence="7" id="KW-1185">Reference proteome</keyword>
<dbReference type="InterPro" id="IPR050661">
    <property type="entry name" value="BglG_antiterminators"/>
</dbReference>
<dbReference type="SUPFAM" id="SSF63520">
    <property type="entry name" value="PTS-regulatory domain, PRD"/>
    <property type="match status" value="1"/>
</dbReference>
<dbReference type="Gene3D" id="1.10.1790.10">
    <property type="entry name" value="PRD domain"/>
    <property type="match status" value="1"/>
</dbReference>
<protein>
    <submittedName>
        <fullName evidence="6">Transcription antiterminator</fullName>
    </submittedName>
</protein>
<gene>
    <name evidence="6" type="ORF">H9Q80_09415</name>
</gene>
<dbReference type="InterPro" id="IPR013011">
    <property type="entry name" value="PTS_EIIB_2"/>
</dbReference>
<dbReference type="SUPFAM" id="SSF55804">
    <property type="entry name" value="Phoshotransferase/anion transport protein"/>
    <property type="match status" value="1"/>
</dbReference>
<dbReference type="InterPro" id="IPR013196">
    <property type="entry name" value="HTH_11"/>
</dbReference>
<dbReference type="InterPro" id="IPR036634">
    <property type="entry name" value="PRD_sf"/>
</dbReference>
<evidence type="ECO:0000313" key="7">
    <source>
        <dbReference type="Proteomes" id="UP000515856"/>
    </source>
</evidence>
<dbReference type="PANTHER" id="PTHR30185:SF13">
    <property type="entry name" value="LICABCH OPERON REGULATOR-RELATED"/>
    <property type="match status" value="1"/>
</dbReference>
<name>A0A7G9GTJ5_9FIRM</name>
<dbReference type="InterPro" id="IPR036390">
    <property type="entry name" value="WH_DNA-bd_sf"/>
</dbReference>
<dbReference type="CDD" id="cd05568">
    <property type="entry name" value="PTS_IIB_bgl_like"/>
    <property type="match status" value="1"/>
</dbReference>
<dbReference type="Gene3D" id="3.40.50.2300">
    <property type="match status" value="1"/>
</dbReference>
<dbReference type="SUPFAM" id="SSF46785">
    <property type="entry name" value="Winged helix' DNA-binding domain"/>
    <property type="match status" value="1"/>
</dbReference>
<reference evidence="6 7" key="1">
    <citation type="submission" date="2020-08" db="EMBL/GenBank/DDBJ databases">
        <authorList>
            <person name="Liu C."/>
            <person name="Sun Q."/>
        </authorList>
    </citation>
    <scope>NUCLEOTIDE SEQUENCE [LARGE SCALE GENOMIC DNA]</scope>
    <source>
        <strain evidence="6 7">NSJ-61</strain>
    </source>
</reference>
<feature type="domain" description="PRD" evidence="5">
    <location>
        <begin position="279"/>
        <end position="386"/>
    </location>
</feature>
<evidence type="ECO:0000259" key="5">
    <source>
        <dbReference type="PROSITE" id="PS51372"/>
    </source>
</evidence>
<feature type="domain" description="PTS EIIB type-2" evidence="4">
    <location>
        <begin position="392"/>
        <end position="481"/>
    </location>
</feature>
<dbReference type="GO" id="GO:0009401">
    <property type="term" value="P:phosphoenolpyruvate-dependent sugar phosphotransferase system"/>
    <property type="evidence" value="ECO:0007669"/>
    <property type="project" value="InterPro"/>
</dbReference>
<keyword evidence="1" id="KW-0808">Transferase</keyword>
<feature type="domain" description="PTS EIIA type-2" evidence="3">
    <location>
        <begin position="484"/>
        <end position="623"/>
    </location>
</feature>
<accession>A0A7G9GTJ5</accession>
<keyword evidence="2" id="KW-0677">Repeat</keyword>
<dbReference type="EMBL" id="CP060636">
    <property type="protein sequence ID" value="QNM14127.1"/>
    <property type="molecule type" value="Genomic_DNA"/>
</dbReference>
<organism evidence="6 7">
    <name type="scientific">[Eubacterium] hominis</name>
    <dbReference type="NCBI Taxonomy" id="2764325"/>
    <lineage>
        <taxon>Bacteria</taxon>
        <taxon>Bacillati</taxon>
        <taxon>Bacillota</taxon>
        <taxon>Erysipelotrichia</taxon>
        <taxon>Erysipelotrichales</taxon>
        <taxon>Erysipelotrichaceae</taxon>
        <taxon>Amedibacillus</taxon>
    </lineage>
</organism>
<dbReference type="PROSITE" id="PS51094">
    <property type="entry name" value="PTS_EIIA_TYPE_2"/>
    <property type="match status" value="1"/>
</dbReference>
<dbReference type="AlphaFoldDB" id="A0A7G9GTJ5"/>
<proteinExistence type="predicted"/>
<dbReference type="InterPro" id="IPR036388">
    <property type="entry name" value="WH-like_DNA-bd_sf"/>
</dbReference>